<evidence type="ECO:0000256" key="2">
    <source>
        <dbReference type="ARBA" id="ARBA00023125"/>
    </source>
</evidence>
<gene>
    <name evidence="6" type="ORF">LFA_1572</name>
</gene>
<evidence type="ECO:0000313" key="6">
    <source>
        <dbReference type="EMBL" id="CEG56982.1"/>
    </source>
</evidence>
<dbReference type="EMBL" id="LN614827">
    <property type="protein sequence ID" value="CEG56982.1"/>
    <property type="molecule type" value="Genomic_DNA"/>
</dbReference>
<dbReference type="Pfam" id="PF00440">
    <property type="entry name" value="TetR_N"/>
    <property type="match status" value="1"/>
</dbReference>
<dbReference type="KEGG" id="lfa:LFA_1572"/>
<name>A0A098G3C9_9GAMM</name>
<feature type="domain" description="HTH tetR-type" evidence="5">
    <location>
        <begin position="4"/>
        <end position="64"/>
    </location>
</feature>
<dbReference type="GO" id="GO:0003677">
    <property type="term" value="F:DNA binding"/>
    <property type="evidence" value="ECO:0007669"/>
    <property type="project" value="UniProtKB-UniRule"/>
</dbReference>
<dbReference type="PANTHER" id="PTHR47506:SF1">
    <property type="entry name" value="HTH-TYPE TRANSCRIPTIONAL REGULATOR YJDC"/>
    <property type="match status" value="1"/>
</dbReference>
<dbReference type="PANTHER" id="PTHR47506">
    <property type="entry name" value="TRANSCRIPTIONAL REGULATORY PROTEIN"/>
    <property type="match status" value="1"/>
</dbReference>
<evidence type="ECO:0000313" key="7">
    <source>
        <dbReference type="Proteomes" id="UP000032430"/>
    </source>
</evidence>
<dbReference type="SUPFAM" id="SSF46689">
    <property type="entry name" value="Homeodomain-like"/>
    <property type="match status" value="1"/>
</dbReference>
<dbReference type="PROSITE" id="PS50977">
    <property type="entry name" value="HTH_TETR_2"/>
    <property type="match status" value="1"/>
</dbReference>
<evidence type="ECO:0000256" key="1">
    <source>
        <dbReference type="ARBA" id="ARBA00023015"/>
    </source>
</evidence>
<sequence>MRLGNTKTRALEEARKLLQEVGYNGFSFQHLADTLHIKKQSLYVHFKSKEDLGVCLIEEHRLSFAEWAKTIDIFAPDAQIGAIFEVCYEFSIDSRKICPLSAVGADLNSLPPGMQSALTRLYTSRFLWLINIIEKGQKADVFRIDKSSTELTQFVLAAVLGAQLSARISGVPEQIRAIKQQTLDFLMTATTEASQRKQK</sequence>
<dbReference type="InterPro" id="IPR009057">
    <property type="entry name" value="Homeodomain-like_sf"/>
</dbReference>
<dbReference type="InterPro" id="IPR001647">
    <property type="entry name" value="HTH_TetR"/>
</dbReference>
<keyword evidence="2 4" id="KW-0238">DNA-binding</keyword>
<keyword evidence="1" id="KW-0805">Transcription regulation</keyword>
<feature type="DNA-binding region" description="H-T-H motif" evidence="4">
    <location>
        <begin position="27"/>
        <end position="46"/>
    </location>
</feature>
<keyword evidence="3" id="KW-0804">Transcription</keyword>
<evidence type="ECO:0000256" key="4">
    <source>
        <dbReference type="PROSITE-ProRule" id="PRU00335"/>
    </source>
</evidence>
<dbReference type="InterPro" id="IPR036271">
    <property type="entry name" value="Tet_transcr_reg_TetR-rel_C_sf"/>
</dbReference>
<dbReference type="Gene3D" id="1.10.357.10">
    <property type="entry name" value="Tetracycline Repressor, domain 2"/>
    <property type="match status" value="1"/>
</dbReference>
<keyword evidence="7" id="KW-1185">Reference proteome</keyword>
<dbReference type="AlphaFoldDB" id="A0A098G3C9"/>
<protein>
    <submittedName>
        <fullName evidence="6">Putative Transcriptional regulator, TetR family</fullName>
    </submittedName>
</protein>
<dbReference type="HOGENOM" id="CLU_069356_28_4_6"/>
<accession>A0A098G3C9</accession>
<dbReference type="Proteomes" id="UP000032430">
    <property type="component" value="Chromosome I"/>
</dbReference>
<organism evidence="6 7">
    <name type="scientific">Legionella fallonii LLAP-10</name>
    <dbReference type="NCBI Taxonomy" id="1212491"/>
    <lineage>
        <taxon>Bacteria</taxon>
        <taxon>Pseudomonadati</taxon>
        <taxon>Pseudomonadota</taxon>
        <taxon>Gammaproteobacteria</taxon>
        <taxon>Legionellales</taxon>
        <taxon>Legionellaceae</taxon>
        <taxon>Legionella</taxon>
    </lineage>
</organism>
<evidence type="ECO:0000256" key="3">
    <source>
        <dbReference type="ARBA" id="ARBA00023163"/>
    </source>
</evidence>
<dbReference type="STRING" id="1212491.LFA_1572"/>
<reference evidence="7" key="1">
    <citation type="submission" date="2014-09" db="EMBL/GenBank/DDBJ databases">
        <authorList>
            <person name="Gomez-Valero L."/>
        </authorList>
    </citation>
    <scope>NUCLEOTIDE SEQUENCE [LARGE SCALE GENOMIC DNA]</scope>
    <source>
        <strain evidence="7">ATCC700992</strain>
    </source>
</reference>
<evidence type="ECO:0000259" key="5">
    <source>
        <dbReference type="PROSITE" id="PS50977"/>
    </source>
</evidence>
<dbReference type="PRINTS" id="PR00455">
    <property type="entry name" value="HTHTETR"/>
</dbReference>
<dbReference type="SUPFAM" id="SSF48498">
    <property type="entry name" value="Tetracyclin repressor-like, C-terminal domain"/>
    <property type="match status" value="1"/>
</dbReference>
<proteinExistence type="predicted"/>